<dbReference type="InParanoid" id="A0A136IRT3"/>
<accession>A0A136IRT3</accession>
<dbReference type="EMBL" id="KQ964262">
    <property type="protein sequence ID" value="KXJ87526.1"/>
    <property type="molecule type" value="Genomic_DNA"/>
</dbReference>
<evidence type="ECO:0008006" key="5">
    <source>
        <dbReference type="Google" id="ProtNLM"/>
    </source>
</evidence>
<reference evidence="4" key="1">
    <citation type="submission" date="2016-02" db="EMBL/GenBank/DDBJ databases">
        <title>Draft genome sequence of Microdochium bolleyi, a fungal endophyte of beachgrass.</title>
        <authorList>
            <consortium name="DOE Joint Genome Institute"/>
            <person name="David A.S."/>
            <person name="May G."/>
            <person name="Haridas S."/>
            <person name="Lim J."/>
            <person name="Wang M."/>
            <person name="Labutti K."/>
            <person name="Lipzen A."/>
            <person name="Barry K."/>
            <person name="Grigoriev I.V."/>
        </authorList>
    </citation>
    <scope>NUCLEOTIDE SEQUENCE [LARGE SCALE GENOMIC DNA]</scope>
    <source>
        <strain evidence="4">J235TASD1</strain>
    </source>
</reference>
<feature type="compositionally biased region" description="Polar residues" evidence="1">
    <location>
        <begin position="62"/>
        <end position="71"/>
    </location>
</feature>
<evidence type="ECO:0000313" key="3">
    <source>
        <dbReference type="EMBL" id="KXJ87526.1"/>
    </source>
</evidence>
<gene>
    <name evidence="3" type="ORF">Micbo1qcDRAFT_236389</name>
</gene>
<dbReference type="STRING" id="196109.A0A136IRT3"/>
<feature type="region of interest" description="Disordered" evidence="1">
    <location>
        <begin position="62"/>
        <end position="81"/>
    </location>
</feature>
<evidence type="ECO:0000256" key="2">
    <source>
        <dbReference type="SAM" id="SignalP"/>
    </source>
</evidence>
<protein>
    <recommendedName>
        <fullName evidence="5">Apple domain-containing protein</fullName>
    </recommendedName>
</protein>
<dbReference type="PANTHER" id="PTHR36578:SF2">
    <property type="entry name" value="PA14 DOMAIN-CONTAINING PROTEIN"/>
    <property type="match status" value="1"/>
</dbReference>
<dbReference type="Proteomes" id="UP000070501">
    <property type="component" value="Unassembled WGS sequence"/>
</dbReference>
<keyword evidence="4" id="KW-1185">Reference proteome</keyword>
<dbReference type="AlphaFoldDB" id="A0A136IRT3"/>
<dbReference type="PANTHER" id="PTHR36578">
    <property type="entry name" value="CHROMOSOME 15, WHOLE GENOME SHOTGUN SEQUENCE"/>
    <property type="match status" value="1"/>
</dbReference>
<evidence type="ECO:0000256" key="1">
    <source>
        <dbReference type="SAM" id="MobiDB-lite"/>
    </source>
</evidence>
<sequence>MKASFILALAGLSAAQLDGFDWDVIDAAGSPAVETVPAGVVPATTVKYSPQTAISSVANDVTQSPLSQATAEPTPGAAGRRRRWAGVRRDACQPQPLGSGPTAVPDTAQGFLDFADFTTAANEQAQDQHVPAGYKVSFSNAKGSIERAGKLMGWELLTSYDAGYCASRCNKIAGCRSFNLYFERSPSLDPADSCPSPASTTVIKCVFWGQAVSANLATNVGQWRGSQFQVVIAGSNGYNKFGTPAIPKYNGPVDLGNAAIQAPLDCSGYDTYLGVKTFKDVPFDPSLCAAACTAQSDYNRAHPPSSGYVKTCQFFTTYMLIKNGEPQFQECALYTMAWDASYAKNTGQYRGQDHYTIDQSFSFTNATSPGAPRYPCSG</sequence>
<dbReference type="OrthoDB" id="271448at2759"/>
<name>A0A136IRT3_9PEZI</name>
<evidence type="ECO:0000313" key="4">
    <source>
        <dbReference type="Proteomes" id="UP000070501"/>
    </source>
</evidence>
<proteinExistence type="predicted"/>
<organism evidence="3 4">
    <name type="scientific">Microdochium bolleyi</name>
    <dbReference type="NCBI Taxonomy" id="196109"/>
    <lineage>
        <taxon>Eukaryota</taxon>
        <taxon>Fungi</taxon>
        <taxon>Dikarya</taxon>
        <taxon>Ascomycota</taxon>
        <taxon>Pezizomycotina</taxon>
        <taxon>Sordariomycetes</taxon>
        <taxon>Xylariomycetidae</taxon>
        <taxon>Xylariales</taxon>
        <taxon>Microdochiaceae</taxon>
        <taxon>Microdochium</taxon>
    </lineage>
</organism>
<feature type="signal peptide" evidence="2">
    <location>
        <begin position="1"/>
        <end position="15"/>
    </location>
</feature>
<feature type="chain" id="PRO_5012317095" description="Apple domain-containing protein" evidence="2">
    <location>
        <begin position="16"/>
        <end position="378"/>
    </location>
</feature>
<keyword evidence="2" id="KW-0732">Signal</keyword>